<feature type="region of interest" description="Disordered" evidence="1">
    <location>
        <begin position="1"/>
        <end position="35"/>
    </location>
</feature>
<evidence type="ECO:0000313" key="3">
    <source>
        <dbReference type="Proteomes" id="UP000823388"/>
    </source>
</evidence>
<dbReference type="AlphaFoldDB" id="A0A8T0MDL5"/>
<proteinExistence type="predicted"/>
<dbReference type="Proteomes" id="UP000823388">
    <property type="component" value="Chromosome 9N"/>
</dbReference>
<keyword evidence="3" id="KW-1185">Reference proteome</keyword>
<comment type="caution">
    <text evidence="2">The sequence shown here is derived from an EMBL/GenBank/DDBJ whole genome shotgun (WGS) entry which is preliminary data.</text>
</comment>
<organism evidence="2 3">
    <name type="scientific">Panicum virgatum</name>
    <name type="common">Blackwell switchgrass</name>
    <dbReference type="NCBI Taxonomy" id="38727"/>
    <lineage>
        <taxon>Eukaryota</taxon>
        <taxon>Viridiplantae</taxon>
        <taxon>Streptophyta</taxon>
        <taxon>Embryophyta</taxon>
        <taxon>Tracheophyta</taxon>
        <taxon>Spermatophyta</taxon>
        <taxon>Magnoliopsida</taxon>
        <taxon>Liliopsida</taxon>
        <taxon>Poales</taxon>
        <taxon>Poaceae</taxon>
        <taxon>PACMAD clade</taxon>
        <taxon>Panicoideae</taxon>
        <taxon>Panicodae</taxon>
        <taxon>Paniceae</taxon>
        <taxon>Panicinae</taxon>
        <taxon>Panicum</taxon>
        <taxon>Panicum sect. Hiantes</taxon>
    </lineage>
</organism>
<sequence>MERVLIFGSSSTSQNGGKEGSRSRGSEADFAVGASRSKHNLRRCLVAFVSFVCRCSSRSREPRSSGEDKLCHTIASLQVGHPKP</sequence>
<name>A0A8T0MDL5_PANVG</name>
<accession>A0A8T0MDL5</accession>
<dbReference type="EMBL" id="CM029054">
    <property type="protein sequence ID" value="KAG2534955.1"/>
    <property type="molecule type" value="Genomic_DNA"/>
</dbReference>
<gene>
    <name evidence="2" type="ORF">PVAP13_9NG076773</name>
</gene>
<evidence type="ECO:0000256" key="1">
    <source>
        <dbReference type="SAM" id="MobiDB-lite"/>
    </source>
</evidence>
<protein>
    <submittedName>
        <fullName evidence="2">Uncharacterized protein</fullName>
    </submittedName>
</protein>
<reference evidence="2" key="1">
    <citation type="submission" date="2020-05" db="EMBL/GenBank/DDBJ databases">
        <title>WGS assembly of Panicum virgatum.</title>
        <authorList>
            <person name="Lovell J.T."/>
            <person name="Jenkins J."/>
            <person name="Shu S."/>
            <person name="Juenger T.E."/>
            <person name="Schmutz J."/>
        </authorList>
    </citation>
    <scope>NUCLEOTIDE SEQUENCE</scope>
    <source>
        <strain evidence="2">AP13</strain>
    </source>
</reference>
<evidence type="ECO:0000313" key="2">
    <source>
        <dbReference type="EMBL" id="KAG2534955.1"/>
    </source>
</evidence>